<dbReference type="Pfam" id="PF21778">
    <property type="entry name" value="DUF6873"/>
    <property type="match status" value="1"/>
</dbReference>
<proteinExistence type="predicted"/>
<name>A0A9D1FCP7_9FIRM</name>
<comment type="caution">
    <text evidence="2">The sequence shown here is derived from an EMBL/GenBank/DDBJ whole genome shotgun (WGS) entry which is preliminary data.</text>
</comment>
<evidence type="ECO:0000313" key="2">
    <source>
        <dbReference type="EMBL" id="HIS66251.1"/>
    </source>
</evidence>
<reference evidence="2" key="1">
    <citation type="submission" date="2020-10" db="EMBL/GenBank/DDBJ databases">
        <authorList>
            <person name="Gilroy R."/>
        </authorList>
    </citation>
    <scope>NUCLEOTIDE SEQUENCE</scope>
    <source>
        <strain evidence="2">ChiHjej10B9-9673</strain>
    </source>
</reference>
<gene>
    <name evidence="2" type="ORF">IAC18_01685</name>
</gene>
<organism evidence="2 3">
    <name type="scientific">Candidatus Scatomorpha merdipullorum</name>
    <dbReference type="NCBI Taxonomy" id="2840927"/>
    <lineage>
        <taxon>Bacteria</taxon>
        <taxon>Bacillati</taxon>
        <taxon>Bacillota</taxon>
        <taxon>Clostridia</taxon>
        <taxon>Eubacteriales</taxon>
        <taxon>Candidatus Scatomorpha</taxon>
    </lineage>
</organism>
<protein>
    <recommendedName>
        <fullName evidence="1">DUF6873 domain-containing protein</fullName>
    </recommendedName>
</protein>
<dbReference type="EMBL" id="DVJK01000049">
    <property type="protein sequence ID" value="HIS66251.1"/>
    <property type="molecule type" value="Genomic_DNA"/>
</dbReference>
<evidence type="ECO:0000313" key="3">
    <source>
        <dbReference type="Proteomes" id="UP000824001"/>
    </source>
</evidence>
<dbReference type="Proteomes" id="UP000824001">
    <property type="component" value="Unassembled WGS sequence"/>
</dbReference>
<accession>A0A9D1FCP7</accession>
<evidence type="ECO:0000259" key="1">
    <source>
        <dbReference type="Pfam" id="PF21778"/>
    </source>
</evidence>
<dbReference type="InterPro" id="IPR049238">
    <property type="entry name" value="DUF6873"/>
</dbReference>
<reference evidence="2" key="2">
    <citation type="journal article" date="2021" name="PeerJ">
        <title>Extensive microbial diversity within the chicken gut microbiome revealed by metagenomics and culture.</title>
        <authorList>
            <person name="Gilroy R."/>
            <person name="Ravi A."/>
            <person name="Getino M."/>
            <person name="Pursley I."/>
            <person name="Horton D.L."/>
            <person name="Alikhan N.F."/>
            <person name="Baker D."/>
            <person name="Gharbi K."/>
            <person name="Hall N."/>
            <person name="Watson M."/>
            <person name="Adriaenssens E.M."/>
            <person name="Foster-Nyarko E."/>
            <person name="Jarju S."/>
            <person name="Secka A."/>
            <person name="Antonio M."/>
            <person name="Oren A."/>
            <person name="Chaudhuri R.R."/>
            <person name="La Ragione R."/>
            <person name="Hildebrand F."/>
            <person name="Pallen M.J."/>
        </authorList>
    </citation>
    <scope>NUCLEOTIDE SEQUENCE</scope>
    <source>
        <strain evidence="2">ChiHjej10B9-9673</strain>
    </source>
</reference>
<feature type="domain" description="DUF6873" evidence="1">
    <location>
        <begin position="9"/>
        <end position="223"/>
    </location>
</feature>
<sequence>MAGERYRGRLGAALAALGVEMLWLPDAPGADRRLAGHADLSMLHLGGNKIVCACAEPIVNYLTNRGFELFSAPGPAERYPGDCALNACIAGGHFFHRLDVTARAALENASELETINVAQGYAKCSVCVVDERSIITADRGIAEAARRRALEVLEITPGHVELEGFEYGFIGGAAFKLSKSELAFTGRLDAHPDYNNIMAFLGARGIAPIYLTDAPAFDVGSILPLIEK</sequence>
<dbReference type="AlphaFoldDB" id="A0A9D1FCP7"/>